<evidence type="ECO:0000313" key="3">
    <source>
        <dbReference type="EMBL" id="GJN54979.1"/>
    </source>
</evidence>
<evidence type="ECO:0000313" key="2">
    <source>
        <dbReference type="EMBL" id="BCG22713.1"/>
    </source>
</evidence>
<protein>
    <recommendedName>
        <fullName evidence="1">Cupin type-2 domain-containing protein</fullName>
    </recommendedName>
</protein>
<gene>
    <name evidence="2" type="ORF">TUM18999_09040</name>
    <name evidence="3" type="ORF">TUM20286_47310</name>
</gene>
<sequence>MKAIDIHTALDSIRSGRIMTLEPQTQPLTQLMPFQPGASAIHLGRLTGESPWERHPDGDKLLQVLEGELDITLLAAIGVLQETVRAGSILVVPRGLWHRLNGREAAVLAVMPRHGESSAHPPALASQPA</sequence>
<dbReference type="RefSeq" id="WP_173180079.1">
    <property type="nucleotide sequence ID" value="NZ_AP023189.1"/>
</dbReference>
<dbReference type="InterPro" id="IPR014710">
    <property type="entry name" value="RmlC-like_jellyroll"/>
</dbReference>
<dbReference type="Proteomes" id="UP000509383">
    <property type="component" value="Chromosome"/>
</dbReference>
<keyword evidence="5" id="KW-1185">Reference proteome</keyword>
<feature type="domain" description="Cupin type-2" evidence="1">
    <location>
        <begin position="49"/>
        <end position="107"/>
    </location>
</feature>
<evidence type="ECO:0000313" key="4">
    <source>
        <dbReference type="Proteomes" id="UP000509383"/>
    </source>
</evidence>
<evidence type="ECO:0000259" key="1">
    <source>
        <dbReference type="Pfam" id="PF07883"/>
    </source>
</evidence>
<evidence type="ECO:0000313" key="5">
    <source>
        <dbReference type="Proteomes" id="UP001054892"/>
    </source>
</evidence>
<dbReference type="SUPFAM" id="SSF51182">
    <property type="entry name" value="RmlC-like cupins"/>
    <property type="match status" value="1"/>
</dbReference>
<organism evidence="2 4">
    <name type="scientific">Pseudomonas tohonis</name>
    <dbReference type="NCBI Taxonomy" id="2725477"/>
    <lineage>
        <taxon>Bacteria</taxon>
        <taxon>Pseudomonadati</taxon>
        <taxon>Pseudomonadota</taxon>
        <taxon>Gammaproteobacteria</taxon>
        <taxon>Pseudomonadales</taxon>
        <taxon>Pseudomonadaceae</taxon>
        <taxon>Pseudomonas</taxon>
    </lineage>
</organism>
<dbReference type="InterPro" id="IPR013096">
    <property type="entry name" value="Cupin_2"/>
</dbReference>
<dbReference type="InterPro" id="IPR011051">
    <property type="entry name" value="RmlC_Cupin_sf"/>
</dbReference>
<dbReference type="Proteomes" id="UP001054892">
    <property type="component" value="Unassembled WGS sequence"/>
</dbReference>
<dbReference type="AlphaFoldDB" id="A0A6J4DYN4"/>
<dbReference type="Pfam" id="PF07883">
    <property type="entry name" value="Cupin_2"/>
    <property type="match status" value="1"/>
</dbReference>
<accession>A0A6J4DYN4</accession>
<proteinExistence type="predicted"/>
<reference evidence="2 4" key="1">
    <citation type="submission" date="2020-05" db="EMBL/GenBank/DDBJ databases">
        <title>Characterization of novel class B3 metallo-beta-lactamase from novel Pseudomonas species.</title>
        <authorList>
            <person name="Yamada K."/>
            <person name="Aoki K."/>
            <person name="Ishii Y."/>
        </authorList>
    </citation>
    <scope>NUCLEOTIDE SEQUENCE [LARGE SCALE GENOMIC DNA]</scope>
    <source>
        <strain evidence="2 4">TUM18999</strain>
        <strain evidence="3 5">TUM20286</strain>
    </source>
</reference>
<dbReference type="Gene3D" id="2.60.120.10">
    <property type="entry name" value="Jelly Rolls"/>
    <property type="match status" value="1"/>
</dbReference>
<dbReference type="EMBL" id="BQKM01000014">
    <property type="protein sequence ID" value="GJN54979.1"/>
    <property type="molecule type" value="Genomic_DNA"/>
</dbReference>
<dbReference type="KEGG" id="ptw:TUM18999_09040"/>
<name>A0A6J4DYN4_9PSED</name>
<dbReference type="EMBL" id="AP023189">
    <property type="protein sequence ID" value="BCG22713.1"/>
    <property type="molecule type" value="Genomic_DNA"/>
</dbReference>